<organism evidence="1">
    <name type="scientific">Siphoviridae sp. ctrCN24</name>
    <dbReference type="NCBI Taxonomy" id="2827953"/>
    <lineage>
        <taxon>Viruses</taxon>
        <taxon>Duplodnaviria</taxon>
        <taxon>Heunggongvirae</taxon>
        <taxon>Uroviricota</taxon>
        <taxon>Caudoviricetes</taxon>
    </lineage>
</organism>
<sequence length="397" mass="45345">MKRKNGESLIQYAGRATDALSEGLIDYNEWAEAVVGDGDMYARENLRRCSVFFNQFVQNVRNDVIEGTDEDVDELRDATDALIKERKKIETANLEHQEYFRKVARQELLTEKIEEAIGKLPKIHPAHMDYTYPAETTGLLVISDEHFDSTFEIKGLYGETVNKYDKDVFKTRMWHLLAMMENDRFDYDQLFVVSAGDAVENILRMSSLQKLRHGVIDSTIEFAEFMSQWLVEANKRLGVPIRFAIISGNHDVLRVLTQTPEFPEESLAKVIHAFMDLRLVDVYGVNVEPYGDVFFTNLYGSNLLFAHGETGDLVSIMDYYENLYDIEIDCLYAGHLHRSETKAAGVGAVGDREVVRVPSICGTDTYAKKILKNSRAGAYFALYSELGRELNKIYYLN</sequence>
<reference evidence="1" key="1">
    <citation type="journal article" date="2021" name="Proc. Natl. Acad. Sci. U.S.A.">
        <title>A Catalog of Tens of Thousands of Viruses from Human Metagenomes Reveals Hidden Associations with Chronic Diseases.</title>
        <authorList>
            <person name="Tisza M.J."/>
            <person name="Buck C.B."/>
        </authorList>
    </citation>
    <scope>NUCLEOTIDE SEQUENCE</scope>
    <source>
        <strain evidence="1">CtrCN24</strain>
    </source>
</reference>
<dbReference type="InterPro" id="IPR029052">
    <property type="entry name" value="Metallo-depent_PP-like"/>
</dbReference>
<dbReference type="SUPFAM" id="SSF56300">
    <property type="entry name" value="Metallo-dependent phosphatases"/>
    <property type="match status" value="1"/>
</dbReference>
<proteinExistence type="predicted"/>
<name>A0A8S5SKI7_9CAUD</name>
<accession>A0A8S5SKI7</accession>
<protein>
    <submittedName>
        <fullName evidence="1">DNA polymerase II small subunit</fullName>
    </submittedName>
</protein>
<dbReference type="EMBL" id="BK032616">
    <property type="protein sequence ID" value="DAF51432.1"/>
    <property type="molecule type" value="Genomic_DNA"/>
</dbReference>
<evidence type="ECO:0000313" key="1">
    <source>
        <dbReference type="EMBL" id="DAF51432.1"/>
    </source>
</evidence>